<comment type="caution">
    <text evidence="1">The sequence shown here is derived from an EMBL/GenBank/DDBJ whole genome shotgun (WGS) entry which is preliminary data.</text>
</comment>
<dbReference type="AlphaFoldDB" id="A0AAU9Q402"/>
<reference evidence="1" key="1">
    <citation type="submission" date="2022-01" db="EMBL/GenBank/DDBJ databases">
        <authorList>
            <person name="Lagorce A."/>
        </authorList>
    </citation>
    <scope>NUCLEOTIDE SEQUENCE</scope>
    <source>
        <strain evidence="1">Th15_F1_D04</strain>
    </source>
</reference>
<name>A0AAU9Q402_9VIBR</name>
<protein>
    <submittedName>
        <fullName evidence="1">Uncharacterized protein</fullName>
    </submittedName>
</protein>
<dbReference type="Proteomes" id="UP001295420">
    <property type="component" value="Unassembled WGS sequence"/>
</dbReference>
<evidence type="ECO:0000313" key="2">
    <source>
        <dbReference type="Proteomes" id="UP001295420"/>
    </source>
</evidence>
<accession>A0AAU9Q402</accession>
<evidence type="ECO:0000313" key="1">
    <source>
        <dbReference type="EMBL" id="CAH1526156.1"/>
    </source>
</evidence>
<organism evidence="1 2">
    <name type="scientific">Vibrio owensii</name>
    <dbReference type="NCBI Taxonomy" id="696485"/>
    <lineage>
        <taxon>Bacteria</taxon>
        <taxon>Pseudomonadati</taxon>
        <taxon>Pseudomonadota</taxon>
        <taxon>Gammaproteobacteria</taxon>
        <taxon>Vibrionales</taxon>
        <taxon>Vibrionaceae</taxon>
        <taxon>Vibrio</taxon>
    </lineage>
</organism>
<sequence length="52" mass="5936">MIESRFLQAEKSDTNIDIALDKVARPVNIPKKSIGPLHLSKRVLITRHKQQT</sequence>
<dbReference type="EMBL" id="CAKMTQ010000012">
    <property type="protein sequence ID" value="CAH1526156.1"/>
    <property type="molecule type" value="Genomic_DNA"/>
</dbReference>
<proteinExistence type="predicted"/>
<gene>
    <name evidence="1" type="ORF">THF1D04_20230</name>
</gene>